<proteinExistence type="predicted"/>
<sequence>MTHWSVLPFPLCFLAASVQYSIPNTDLYIRHLQTYLDCHALAGSGTKMSTPASVEWNKPSLSSTSSSSSVEAIRKRVRKACDRCRLKKGKCDGAYPCSRCKVDNVVCFFSEGKRMSNRSHPKGYAEMLERQQAQLVAAIQEMYSRMRKASAWEGQPLDHHGSPPLTHDILAALDLLEPKNDGSGEMESFEDLQDAPHSDSAYDSSPQRKRRRSASDSEQSRSTSPASQQKAGTSQSFSSSMTKGSSRDPITSSPPQLLPKPAQPDQRPLRPLAAQQAPSQPSPPPALTIPTEPPALQPLSSDTTSTTLPSPTAIPPLFSDPQLFSPDWTQLLSDKSIGQGLDLTSYDPAPLFVQPTALTQEPSPTQGKTTPGREPRIWKRRLTSGIGFDRSDFMTDYASLSGLDLTAVQPWKAMGNQDAVVS</sequence>
<evidence type="ECO:0000256" key="1">
    <source>
        <dbReference type="ARBA" id="ARBA00023242"/>
    </source>
</evidence>
<dbReference type="PANTHER" id="PTHR47655">
    <property type="entry name" value="QUINIC ACID UTILIZATION ACTIVATOR"/>
    <property type="match status" value="1"/>
</dbReference>
<feature type="region of interest" description="Disordered" evidence="2">
    <location>
        <begin position="339"/>
        <end position="375"/>
    </location>
</feature>
<dbReference type="CDD" id="cd00067">
    <property type="entry name" value="GAL4"/>
    <property type="match status" value="1"/>
</dbReference>
<dbReference type="RefSeq" id="XP_069227909.1">
    <property type="nucleotide sequence ID" value="XM_069375161.1"/>
</dbReference>
<dbReference type="SMART" id="SM00066">
    <property type="entry name" value="GAL4"/>
    <property type="match status" value="1"/>
</dbReference>
<dbReference type="PANTHER" id="PTHR47655:SF3">
    <property type="entry name" value="ZN(II)2CYS6 TRANSCRIPTION FACTOR (EUROFUNG)"/>
    <property type="match status" value="1"/>
</dbReference>
<dbReference type="Gene3D" id="4.10.240.10">
    <property type="entry name" value="Zn(2)-C6 fungal-type DNA-binding domain"/>
    <property type="match status" value="1"/>
</dbReference>
<feature type="domain" description="Zn(2)-C6 fungal-type" evidence="4">
    <location>
        <begin position="80"/>
        <end position="109"/>
    </location>
</feature>
<comment type="caution">
    <text evidence="5">The sequence shown here is derived from an EMBL/GenBank/DDBJ whole genome shotgun (WGS) entry which is preliminary data.</text>
</comment>
<evidence type="ECO:0000256" key="2">
    <source>
        <dbReference type="SAM" id="MobiDB-lite"/>
    </source>
</evidence>
<dbReference type="EMBL" id="JAAQHG020000023">
    <property type="protein sequence ID" value="KAL1584803.1"/>
    <property type="molecule type" value="Genomic_DNA"/>
</dbReference>
<evidence type="ECO:0000256" key="3">
    <source>
        <dbReference type="SAM" id="SignalP"/>
    </source>
</evidence>
<dbReference type="GO" id="GO:0000981">
    <property type="term" value="F:DNA-binding transcription factor activity, RNA polymerase II-specific"/>
    <property type="evidence" value="ECO:0007669"/>
    <property type="project" value="InterPro"/>
</dbReference>
<reference evidence="5 6" key="1">
    <citation type="journal article" date="2020" name="Microbiol. Resour. Announc.">
        <title>Draft Genome Sequence of a Cladosporium Species Isolated from the Mesophotic Ascidian Didemnum maculosum.</title>
        <authorList>
            <person name="Gioti A."/>
            <person name="Siaperas R."/>
            <person name="Nikolaivits E."/>
            <person name="Le Goff G."/>
            <person name="Ouazzani J."/>
            <person name="Kotoulas G."/>
            <person name="Topakas E."/>
        </authorList>
    </citation>
    <scope>NUCLEOTIDE SEQUENCE [LARGE SCALE GENOMIC DNA]</scope>
    <source>
        <strain evidence="5 6">TM138-S3</strain>
    </source>
</reference>
<feature type="region of interest" description="Disordered" evidence="2">
    <location>
        <begin position="178"/>
        <end position="323"/>
    </location>
</feature>
<feature type="signal peptide" evidence="3">
    <location>
        <begin position="1"/>
        <end position="20"/>
    </location>
</feature>
<organism evidence="5 6">
    <name type="scientific">Cladosporium halotolerans</name>
    <dbReference type="NCBI Taxonomy" id="1052096"/>
    <lineage>
        <taxon>Eukaryota</taxon>
        <taxon>Fungi</taxon>
        <taxon>Dikarya</taxon>
        <taxon>Ascomycota</taxon>
        <taxon>Pezizomycotina</taxon>
        <taxon>Dothideomycetes</taxon>
        <taxon>Dothideomycetidae</taxon>
        <taxon>Cladosporiales</taxon>
        <taxon>Cladosporiaceae</taxon>
        <taxon>Cladosporium</taxon>
    </lineage>
</organism>
<dbReference type="InterPro" id="IPR052783">
    <property type="entry name" value="Metabolic/Drug-Res_Regulator"/>
</dbReference>
<name>A0AB34KJ46_9PEZI</name>
<dbReference type="PROSITE" id="PS00463">
    <property type="entry name" value="ZN2_CY6_FUNGAL_1"/>
    <property type="match status" value="1"/>
</dbReference>
<accession>A0AB34KJ46</accession>
<dbReference type="AlphaFoldDB" id="A0AB34KJ46"/>
<evidence type="ECO:0000313" key="6">
    <source>
        <dbReference type="Proteomes" id="UP000803884"/>
    </source>
</evidence>
<feature type="compositionally biased region" description="Polar residues" evidence="2">
    <location>
        <begin position="356"/>
        <end position="369"/>
    </location>
</feature>
<keyword evidence="6" id="KW-1185">Reference proteome</keyword>
<dbReference type="Proteomes" id="UP000803884">
    <property type="component" value="Unassembled WGS sequence"/>
</dbReference>
<dbReference type="Pfam" id="PF00172">
    <property type="entry name" value="Zn_clus"/>
    <property type="match status" value="1"/>
</dbReference>
<evidence type="ECO:0000313" key="5">
    <source>
        <dbReference type="EMBL" id="KAL1584803.1"/>
    </source>
</evidence>
<gene>
    <name evidence="5" type="ORF">WHR41_06556</name>
</gene>
<keyword evidence="1" id="KW-0539">Nucleus</keyword>
<feature type="chain" id="PRO_5044276666" description="Zn(2)-C6 fungal-type domain-containing protein" evidence="3">
    <location>
        <begin position="21"/>
        <end position="422"/>
    </location>
</feature>
<dbReference type="GO" id="GO:0008270">
    <property type="term" value="F:zinc ion binding"/>
    <property type="evidence" value="ECO:0007669"/>
    <property type="project" value="InterPro"/>
</dbReference>
<feature type="compositionally biased region" description="Low complexity" evidence="2">
    <location>
        <begin position="297"/>
        <end position="317"/>
    </location>
</feature>
<dbReference type="GeneID" id="96007999"/>
<keyword evidence="3" id="KW-0732">Signal</keyword>
<feature type="compositionally biased region" description="Low complexity" evidence="2">
    <location>
        <begin position="269"/>
        <end position="279"/>
    </location>
</feature>
<dbReference type="InterPro" id="IPR036864">
    <property type="entry name" value="Zn2-C6_fun-type_DNA-bd_sf"/>
</dbReference>
<feature type="compositionally biased region" description="Pro residues" evidence="2">
    <location>
        <begin position="280"/>
        <end position="296"/>
    </location>
</feature>
<protein>
    <recommendedName>
        <fullName evidence="4">Zn(2)-C6 fungal-type domain-containing protein</fullName>
    </recommendedName>
</protein>
<feature type="compositionally biased region" description="Polar residues" evidence="2">
    <location>
        <begin position="220"/>
        <end position="255"/>
    </location>
</feature>
<evidence type="ECO:0000259" key="4">
    <source>
        <dbReference type="PROSITE" id="PS50048"/>
    </source>
</evidence>
<dbReference type="SUPFAM" id="SSF57701">
    <property type="entry name" value="Zn2/Cys6 DNA-binding domain"/>
    <property type="match status" value="1"/>
</dbReference>
<dbReference type="InterPro" id="IPR001138">
    <property type="entry name" value="Zn2Cys6_DnaBD"/>
</dbReference>
<dbReference type="PROSITE" id="PS50048">
    <property type="entry name" value="ZN2_CY6_FUNGAL_2"/>
    <property type="match status" value="1"/>
</dbReference>